<feature type="transmembrane region" description="Helical" evidence="8">
    <location>
        <begin position="710"/>
        <end position="729"/>
    </location>
</feature>
<evidence type="ECO:0000313" key="11">
    <source>
        <dbReference type="EMBL" id="KAJ5135340.1"/>
    </source>
</evidence>
<protein>
    <submittedName>
        <fullName evidence="11">Multidrug resistance-associated protein</fullName>
    </submittedName>
</protein>
<dbReference type="SUPFAM" id="SSF90123">
    <property type="entry name" value="ABC transporter transmembrane region"/>
    <property type="match status" value="2"/>
</dbReference>
<dbReference type="SMART" id="SM00382">
    <property type="entry name" value="AAA"/>
    <property type="match status" value="1"/>
</dbReference>
<dbReference type="InterPro" id="IPR011527">
    <property type="entry name" value="ABC1_TM_dom"/>
</dbReference>
<dbReference type="InterPro" id="IPR017871">
    <property type="entry name" value="ABC_transporter-like_CS"/>
</dbReference>
<evidence type="ECO:0000256" key="2">
    <source>
        <dbReference type="ARBA" id="ARBA00022448"/>
    </source>
</evidence>
<accession>A0A9W9H0L0</accession>
<feature type="transmembrane region" description="Helical" evidence="8">
    <location>
        <begin position="561"/>
        <end position="587"/>
    </location>
</feature>
<reference evidence="11" key="1">
    <citation type="submission" date="2022-11" db="EMBL/GenBank/DDBJ databases">
        <authorList>
            <person name="Petersen C."/>
        </authorList>
    </citation>
    <scope>NUCLEOTIDE SEQUENCE</scope>
    <source>
        <strain evidence="11">IBT 22155</strain>
    </source>
</reference>
<evidence type="ECO:0000313" key="12">
    <source>
        <dbReference type="Proteomes" id="UP001149079"/>
    </source>
</evidence>
<keyword evidence="7 8" id="KW-0472">Membrane</keyword>
<name>A0A9W9H0L0_9EURO</name>
<feature type="transmembrane region" description="Helical" evidence="8">
    <location>
        <begin position="607"/>
        <end position="633"/>
    </location>
</feature>
<feature type="domain" description="ABC transmembrane type-1" evidence="10">
    <location>
        <begin position="1"/>
        <end position="237"/>
    </location>
</feature>
<dbReference type="PANTHER" id="PTHR24223">
    <property type="entry name" value="ATP-BINDING CASSETTE SUB-FAMILY C"/>
    <property type="match status" value="1"/>
</dbReference>
<comment type="caution">
    <text evidence="11">The sequence shown here is derived from an EMBL/GenBank/DDBJ whole genome shotgun (WGS) entry which is preliminary data.</text>
</comment>
<evidence type="ECO:0000256" key="3">
    <source>
        <dbReference type="ARBA" id="ARBA00022692"/>
    </source>
</evidence>
<feature type="transmembrane region" description="Helical" evidence="8">
    <location>
        <begin position="211"/>
        <end position="236"/>
    </location>
</feature>
<dbReference type="FunFam" id="1.20.1560.10:FF:000066">
    <property type="entry name" value="ABC multidrug transporter (Eurofung)"/>
    <property type="match status" value="1"/>
</dbReference>
<comment type="subcellular location">
    <subcellularLocation>
        <location evidence="1">Membrane</location>
        <topology evidence="1">Multi-pass membrane protein</topology>
    </subcellularLocation>
</comment>
<proteinExistence type="predicted"/>
<dbReference type="GO" id="GO:0016887">
    <property type="term" value="F:ATP hydrolysis activity"/>
    <property type="evidence" value="ECO:0007669"/>
    <property type="project" value="InterPro"/>
</dbReference>
<dbReference type="CDD" id="cd18580">
    <property type="entry name" value="ABC_6TM_ABCC_D2"/>
    <property type="match status" value="1"/>
</dbReference>
<evidence type="ECO:0000256" key="7">
    <source>
        <dbReference type="ARBA" id="ARBA00023136"/>
    </source>
</evidence>
<evidence type="ECO:0000256" key="4">
    <source>
        <dbReference type="ARBA" id="ARBA00022741"/>
    </source>
</evidence>
<keyword evidence="2" id="KW-0813">Transport</keyword>
<dbReference type="InterPro" id="IPR005828">
    <property type="entry name" value="MFS_sugar_transport-like"/>
</dbReference>
<dbReference type="GO" id="GO:0016020">
    <property type="term" value="C:membrane"/>
    <property type="evidence" value="ECO:0007669"/>
    <property type="project" value="UniProtKB-SubCell"/>
</dbReference>
<reference evidence="11" key="2">
    <citation type="journal article" date="2023" name="IMA Fungus">
        <title>Comparative genomic study of the Penicillium genus elucidates a diverse pangenome and 15 lateral gene transfer events.</title>
        <authorList>
            <person name="Petersen C."/>
            <person name="Sorensen T."/>
            <person name="Nielsen M.R."/>
            <person name="Sondergaard T.E."/>
            <person name="Sorensen J.L."/>
            <person name="Fitzpatrick D.A."/>
            <person name="Frisvad J.C."/>
            <person name="Nielsen K.L."/>
        </authorList>
    </citation>
    <scope>NUCLEOTIDE SEQUENCE</scope>
    <source>
        <strain evidence="11">IBT 22155</strain>
    </source>
</reference>
<dbReference type="InterPro" id="IPR050173">
    <property type="entry name" value="ABC_transporter_C-like"/>
</dbReference>
<dbReference type="InterPro" id="IPR003593">
    <property type="entry name" value="AAA+_ATPase"/>
</dbReference>
<dbReference type="SUPFAM" id="SSF52540">
    <property type="entry name" value="P-loop containing nucleoside triphosphate hydrolases"/>
    <property type="match status" value="2"/>
</dbReference>
<dbReference type="Pfam" id="PF00005">
    <property type="entry name" value="ABC_tran"/>
    <property type="match status" value="2"/>
</dbReference>
<dbReference type="InterPro" id="IPR036259">
    <property type="entry name" value="MFS_trans_sf"/>
</dbReference>
<dbReference type="GO" id="GO:0005524">
    <property type="term" value="F:ATP binding"/>
    <property type="evidence" value="ECO:0007669"/>
    <property type="project" value="UniProtKB-KW"/>
</dbReference>
<evidence type="ECO:0000256" key="5">
    <source>
        <dbReference type="ARBA" id="ARBA00022840"/>
    </source>
</evidence>
<dbReference type="OrthoDB" id="6500128at2759"/>
<evidence type="ECO:0000259" key="10">
    <source>
        <dbReference type="PROSITE" id="PS50929"/>
    </source>
</evidence>
<dbReference type="Pfam" id="PF00083">
    <property type="entry name" value="Sugar_tr"/>
    <property type="match status" value="1"/>
</dbReference>
<evidence type="ECO:0000256" key="1">
    <source>
        <dbReference type="ARBA" id="ARBA00004141"/>
    </source>
</evidence>
<evidence type="ECO:0000256" key="8">
    <source>
        <dbReference type="SAM" id="Phobius"/>
    </source>
</evidence>
<feature type="transmembrane region" description="Helical" evidence="8">
    <location>
        <begin position="1143"/>
        <end position="1163"/>
    </location>
</feature>
<evidence type="ECO:0000259" key="9">
    <source>
        <dbReference type="PROSITE" id="PS50893"/>
    </source>
</evidence>
<dbReference type="PANTHER" id="PTHR24223:SF404">
    <property type="entry name" value="ABC MULTIDRUG TRANSPORTER (EUROFUNG)-RELATED"/>
    <property type="match status" value="1"/>
</dbReference>
<dbReference type="InterPro" id="IPR003439">
    <property type="entry name" value="ABC_transporter-like_ATP-bd"/>
</dbReference>
<feature type="domain" description="ABC transmembrane type-1" evidence="10">
    <location>
        <begin position="573"/>
        <end position="852"/>
    </location>
</feature>
<keyword evidence="3 8" id="KW-0812">Transmembrane</keyword>
<dbReference type="PROSITE" id="PS50893">
    <property type="entry name" value="ABC_TRANSPORTER_2"/>
    <property type="match status" value="1"/>
</dbReference>
<dbReference type="Proteomes" id="UP001149079">
    <property type="component" value="Unassembled WGS sequence"/>
</dbReference>
<gene>
    <name evidence="11" type="ORF">N7515_004618</name>
</gene>
<feature type="transmembrane region" description="Helical" evidence="8">
    <location>
        <begin position="794"/>
        <end position="814"/>
    </location>
</feature>
<dbReference type="Pfam" id="PF00664">
    <property type="entry name" value="ABC_membrane"/>
    <property type="match status" value="1"/>
</dbReference>
<dbReference type="AlphaFoldDB" id="A0A9W9H0L0"/>
<keyword evidence="5" id="KW-0067">ATP-binding</keyword>
<dbReference type="InterPro" id="IPR027417">
    <property type="entry name" value="P-loop_NTPase"/>
</dbReference>
<dbReference type="Gene3D" id="3.40.50.300">
    <property type="entry name" value="P-loop containing nucleotide triphosphate hydrolases"/>
    <property type="match status" value="2"/>
</dbReference>
<dbReference type="InterPro" id="IPR044726">
    <property type="entry name" value="ABCC_6TM_D2"/>
</dbReference>
<organism evidence="11 12">
    <name type="scientific">Penicillium bovifimosum</name>
    <dbReference type="NCBI Taxonomy" id="126998"/>
    <lineage>
        <taxon>Eukaryota</taxon>
        <taxon>Fungi</taxon>
        <taxon>Dikarya</taxon>
        <taxon>Ascomycota</taxon>
        <taxon>Pezizomycotina</taxon>
        <taxon>Eurotiomycetes</taxon>
        <taxon>Eurotiomycetidae</taxon>
        <taxon>Eurotiales</taxon>
        <taxon>Aspergillaceae</taxon>
        <taxon>Penicillium</taxon>
    </lineage>
</organism>
<sequence length="1217" mass="134993">MAISTAIYWRLTYRLATMARAGLISIIYYHTTELHGSDVKDTSALTLMGTDVERIVESLKSLHETWASIIEVAVALFLLERQIFLACLVPACICFACASGAGPVSTRTAPAQKAWVERIQIRLAVTSAFLGNMKAVKMLGLKEPLFGLVTKLREAELKTSSRFRRLLVWTVERSLLSGANIPSDFAPYATFAAYAIISVARNDQSLLASQAFTSLSLISLLTAPLLAFVQAVPALFESKGCFERIEVYLAIPTDNYKNPRLVTKDMIVASQQRAMELTSGEIQSKTGAGVISFKDVNISWSVDTEPVLKNLTLDIKRGITVVVGPVGSGKSALIAGILGEIIHQYRMLLTVSRRLGLSTIRLNTISPGGELDPKWYEFCVSASGLEDDLKAMPGGSMYVAGSDGVSLSGGQKQRVALARAIYSRLPIILLDDPFSGLDSRCIGHISSTLFARDGYFRESGKTVILATHNRTLLPFADEVIVLNDGNVVDSGTSQEILIANSEIAVKSLMEPETEQCGTGQIIDDRKEICGGTTQEIQVQDKNDTKKPDFSRRDGSWQVYAYYVRSAGTLVACLFIASFIVSTFLSKFSTIWIRWWSDSNAKAPNAKVGFYLGIYTAFTVLSISCFVLGCYLLFINIINETAFGLHADLLRATLEAPFSFFQVTDSGSITNRFSQDIDLIDMKLPAWVVNTVANGSQTIINLVIFCAVGKYMAAFFPVLILAFFLIQSYYLRTSRQMRLLDIEAKAPLYTTFTETLKGVVTIKAFGWQKAFLANCQRQLNDSQKPFYTLLCIQEWLNLVLSLVVAAMAVILLAITTSFRDKFSGGVMGVALNLILTLNQSLVRTIQSWTQLETSIGAVSRVQAFQKNTPSEANIQSPHSSPVDEWLSEGRVSLKDVSVFYHSKRFVHGYRPGEENCNLRAVREWENDPNHDASPNGRNQNGHVLIDGKNLASLEPNDIRIRLNVIPQEPFFVPGKLRFNLDFHGKFSDENIESAIRKVGLWKRVSAGGGLDMPMIVSDWSAGEKQLLALARALNIQSPILILDEATSRYDFFFQPDNHLGKIITLMFVRHSVDWETESTMQRVIDAEFTKQTIIAVVHRHRFIDRYDRVALLKSGELIEYDDPFSLLRRRGHGIADAERDEGFYAFYIFAGINFLLAIFVCFFIPGTKQVPLEEIDTLFGGANHVAQGQEILAQQKGAQLEWEGDEKPSAVTVDNVRK</sequence>
<dbReference type="PROSITE" id="PS00211">
    <property type="entry name" value="ABC_TRANSPORTER_1"/>
    <property type="match status" value="1"/>
</dbReference>
<evidence type="ECO:0000256" key="6">
    <source>
        <dbReference type="ARBA" id="ARBA00022989"/>
    </source>
</evidence>
<dbReference type="Gene3D" id="1.20.1250.20">
    <property type="entry name" value="MFS general substrate transporter like domains"/>
    <property type="match status" value="1"/>
</dbReference>
<dbReference type="GO" id="GO:0140359">
    <property type="term" value="F:ABC-type transporter activity"/>
    <property type="evidence" value="ECO:0007669"/>
    <property type="project" value="InterPro"/>
</dbReference>
<dbReference type="InterPro" id="IPR036640">
    <property type="entry name" value="ABC1_TM_sf"/>
</dbReference>
<dbReference type="EMBL" id="JAPQKL010000004">
    <property type="protein sequence ID" value="KAJ5135340.1"/>
    <property type="molecule type" value="Genomic_DNA"/>
</dbReference>
<dbReference type="Gene3D" id="1.20.1560.10">
    <property type="entry name" value="ABC transporter type 1, transmembrane domain"/>
    <property type="match status" value="2"/>
</dbReference>
<keyword evidence="6 8" id="KW-1133">Transmembrane helix</keyword>
<dbReference type="FunFam" id="1.20.1560.10:FF:000055">
    <property type="entry name" value="ABC multidrug transporter (Eurofung)"/>
    <property type="match status" value="1"/>
</dbReference>
<dbReference type="PROSITE" id="PS50929">
    <property type="entry name" value="ABC_TM1F"/>
    <property type="match status" value="2"/>
</dbReference>
<keyword evidence="12" id="KW-1185">Reference proteome</keyword>
<keyword evidence="4" id="KW-0547">Nucleotide-binding</keyword>
<feature type="domain" description="ABC transporter" evidence="9">
    <location>
        <begin position="291"/>
        <end position="509"/>
    </location>
</feature>
<dbReference type="RefSeq" id="XP_056522312.1">
    <property type="nucleotide sequence ID" value="XM_056665362.1"/>
</dbReference>
<dbReference type="GeneID" id="81404532"/>